<evidence type="ECO:0000313" key="2">
    <source>
        <dbReference type="EnsemblPlants" id="Ma08_p06230.1"/>
    </source>
</evidence>
<dbReference type="EMBL" id="HG996472">
    <property type="protein sequence ID" value="CAG1830733.1"/>
    <property type="molecule type" value="Genomic_DNA"/>
</dbReference>
<keyword evidence="3" id="KW-1185">Reference proteome</keyword>
<proteinExistence type="predicted"/>
<sequence length="88" mass="10094">MLLAQPQLQGVLILKVKLICFDLLQQPCRFPLIADKDFLNCMRKSLSAITLGRIFHAELKITFHQIRNLVVHENLFDKVVLVLLVAKV</sequence>
<accession>A0A804K3H8</accession>
<evidence type="ECO:0000313" key="3">
    <source>
        <dbReference type="Proteomes" id="UP000012960"/>
    </source>
</evidence>
<dbReference type="Gramene" id="Ma08_t06230.1">
    <property type="protein sequence ID" value="Ma08_p06230.1"/>
    <property type="gene ID" value="Ma08_g06230"/>
</dbReference>
<dbReference type="EnsemblPlants" id="Ma08_t06230.1">
    <property type="protein sequence ID" value="Ma08_p06230.1"/>
    <property type="gene ID" value="Ma08_g06230"/>
</dbReference>
<dbReference type="InParanoid" id="A0A804K3H8"/>
<evidence type="ECO:0000313" key="1">
    <source>
        <dbReference type="EMBL" id="CAG1830733.1"/>
    </source>
</evidence>
<dbReference type="Proteomes" id="UP000012960">
    <property type="component" value="Unplaced"/>
</dbReference>
<organism evidence="2 3">
    <name type="scientific">Musa acuminata subsp. malaccensis</name>
    <name type="common">Wild banana</name>
    <name type="synonym">Musa malaccensis</name>
    <dbReference type="NCBI Taxonomy" id="214687"/>
    <lineage>
        <taxon>Eukaryota</taxon>
        <taxon>Viridiplantae</taxon>
        <taxon>Streptophyta</taxon>
        <taxon>Embryophyta</taxon>
        <taxon>Tracheophyta</taxon>
        <taxon>Spermatophyta</taxon>
        <taxon>Magnoliopsida</taxon>
        <taxon>Liliopsida</taxon>
        <taxon>Zingiberales</taxon>
        <taxon>Musaceae</taxon>
        <taxon>Musa</taxon>
    </lineage>
</organism>
<name>A0A804K3H8_MUSAM</name>
<reference evidence="1" key="1">
    <citation type="submission" date="2021-03" db="EMBL/GenBank/DDBJ databases">
        <authorList>
            <consortium name="Genoscope - CEA"/>
            <person name="William W."/>
        </authorList>
    </citation>
    <scope>NUCLEOTIDE SEQUENCE</scope>
    <source>
        <strain evidence="1">Doubled-haploid Pahang</strain>
    </source>
</reference>
<reference evidence="2" key="2">
    <citation type="submission" date="2021-05" db="UniProtKB">
        <authorList>
            <consortium name="EnsemblPlants"/>
        </authorList>
    </citation>
    <scope>IDENTIFICATION</scope>
    <source>
        <strain evidence="2">subsp. malaccensis</strain>
    </source>
</reference>
<protein>
    <submittedName>
        <fullName evidence="1">(wild Malaysian banana) hypothetical protein</fullName>
    </submittedName>
</protein>
<gene>
    <name evidence="1" type="ORF">GSMUA_339870.1</name>
</gene>
<dbReference type="AlphaFoldDB" id="A0A804K3H8"/>